<sequence length="78" mass="8514">MAQPTESLPDDLASLKAMLLAERPQTPIIGNLTPPASLCIVEGGDHSFKVPKKAAASQERVNNFVIDEIERWLRNTAT</sequence>
<evidence type="ECO:0000313" key="2">
    <source>
        <dbReference type="Proteomes" id="UP000198755"/>
    </source>
</evidence>
<dbReference type="Proteomes" id="UP000198755">
    <property type="component" value="Unassembled WGS sequence"/>
</dbReference>
<proteinExistence type="predicted"/>
<protein>
    <submittedName>
        <fullName evidence="1">Uncharacterized protein</fullName>
    </submittedName>
</protein>
<organism evidence="1 2">
    <name type="scientific">Methylocapsa palsarum</name>
    <dbReference type="NCBI Taxonomy" id="1612308"/>
    <lineage>
        <taxon>Bacteria</taxon>
        <taxon>Pseudomonadati</taxon>
        <taxon>Pseudomonadota</taxon>
        <taxon>Alphaproteobacteria</taxon>
        <taxon>Hyphomicrobiales</taxon>
        <taxon>Beijerinckiaceae</taxon>
        <taxon>Methylocapsa</taxon>
    </lineage>
</organism>
<name>A0A1I4AUV1_9HYPH</name>
<accession>A0A1I4AUV1</accession>
<evidence type="ECO:0000313" key="1">
    <source>
        <dbReference type="EMBL" id="SFK59416.1"/>
    </source>
</evidence>
<reference evidence="1 2" key="1">
    <citation type="submission" date="2016-10" db="EMBL/GenBank/DDBJ databases">
        <authorList>
            <person name="de Groot N.N."/>
        </authorList>
    </citation>
    <scope>NUCLEOTIDE SEQUENCE [LARGE SCALE GENOMIC DNA]</scope>
    <source>
        <strain evidence="1 2">NE2</strain>
    </source>
</reference>
<dbReference type="AlphaFoldDB" id="A0A1I4AUV1"/>
<dbReference type="OrthoDB" id="652634at2"/>
<gene>
    <name evidence="1" type="ORF">SAMN05444581_111102</name>
</gene>
<dbReference type="RefSeq" id="WP_091683190.1">
    <property type="nucleotide sequence ID" value="NZ_FOSN01000011.1"/>
</dbReference>
<dbReference type="EMBL" id="FOSN01000011">
    <property type="protein sequence ID" value="SFK59416.1"/>
    <property type="molecule type" value="Genomic_DNA"/>
</dbReference>
<keyword evidence="2" id="KW-1185">Reference proteome</keyword>